<dbReference type="PANTHER" id="PTHR43861">
    <property type="entry name" value="TRANS-ACONITATE 2-METHYLTRANSFERASE-RELATED"/>
    <property type="match status" value="1"/>
</dbReference>
<evidence type="ECO:0000313" key="3">
    <source>
        <dbReference type="Proteomes" id="UP000037510"/>
    </source>
</evidence>
<keyword evidence="2" id="KW-0808">Transferase</keyword>
<gene>
    <name evidence="2" type="ORF">OBRU01_13628</name>
</gene>
<dbReference type="Gene3D" id="3.40.50.150">
    <property type="entry name" value="Vaccinia Virus protein VP39"/>
    <property type="match status" value="1"/>
</dbReference>
<accession>A0A0L7L836</accession>
<dbReference type="CDD" id="cd02440">
    <property type="entry name" value="AdoMet_MTases"/>
    <property type="match status" value="1"/>
</dbReference>
<dbReference type="Pfam" id="PF08241">
    <property type="entry name" value="Methyltransf_11"/>
    <property type="match status" value="1"/>
</dbReference>
<sequence>MEDAELYQKSNSLQRRDAIQCLETYARKIKWRKSDRVIDIGCGDGGVSDILKTYMPVNSNLLGCDISEKMIDFANINHGDERTEFIVLDIEGKLPYALRENFDHAFSFYTLHWIKNQETAFRNIYKLLAENGDCLLMFLGHMPIFDVYRRLARKSKWGAWLRDVDRYVSPYHDSQVYFYFSEAVAAINPFNIPKDLFEEFMEDYIEVISNMRM</sequence>
<dbReference type="InterPro" id="IPR013216">
    <property type="entry name" value="Methyltransf_11"/>
</dbReference>
<evidence type="ECO:0000313" key="2">
    <source>
        <dbReference type="EMBL" id="KOB71509.1"/>
    </source>
</evidence>
<dbReference type="SUPFAM" id="SSF53335">
    <property type="entry name" value="S-adenosyl-L-methionine-dependent methyltransferases"/>
    <property type="match status" value="1"/>
</dbReference>
<feature type="non-terminal residue" evidence="2">
    <location>
        <position position="213"/>
    </location>
</feature>
<dbReference type="Proteomes" id="UP000037510">
    <property type="component" value="Unassembled WGS sequence"/>
</dbReference>
<organism evidence="2 3">
    <name type="scientific">Operophtera brumata</name>
    <name type="common">Winter moth</name>
    <name type="synonym">Phalaena brumata</name>
    <dbReference type="NCBI Taxonomy" id="104452"/>
    <lineage>
        <taxon>Eukaryota</taxon>
        <taxon>Metazoa</taxon>
        <taxon>Ecdysozoa</taxon>
        <taxon>Arthropoda</taxon>
        <taxon>Hexapoda</taxon>
        <taxon>Insecta</taxon>
        <taxon>Pterygota</taxon>
        <taxon>Neoptera</taxon>
        <taxon>Endopterygota</taxon>
        <taxon>Lepidoptera</taxon>
        <taxon>Glossata</taxon>
        <taxon>Ditrysia</taxon>
        <taxon>Geometroidea</taxon>
        <taxon>Geometridae</taxon>
        <taxon>Larentiinae</taxon>
        <taxon>Operophtera</taxon>
    </lineage>
</organism>
<keyword evidence="3" id="KW-1185">Reference proteome</keyword>
<reference evidence="2 3" key="1">
    <citation type="journal article" date="2015" name="Genome Biol. Evol.">
        <title>The genome of winter moth (Operophtera brumata) provides a genomic perspective on sexual dimorphism and phenology.</title>
        <authorList>
            <person name="Derks M.F."/>
            <person name="Smit S."/>
            <person name="Salis L."/>
            <person name="Schijlen E."/>
            <person name="Bossers A."/>
            <person name="Mateman C."/>
            <person name="Pijl A.S."/>
            <person name="de Ridder D."/>
            <person name="Groenen M.A."/>
            <person name="Visser M.E."/>
            <person name="Megens H.J."/>
        </authorList>
    </citation>
    <scope>NUCLEOTIDE SEQUENCE [LARGE SCALE GENOMIC DNA]</scope>
    <source>
        <strain evidence="2">WM2013NL</strain>
        <tissue evidence="2">Head and thorax</tissue>
    </source>
</reference>
<proteinExistence type="predicted"/>
<comment type="caution">
    <text evidence="2">The sequence shown here is derived from an EMBL/GenBank/DDBJ whole genome shotgun (WGS) entry which is preliminary data.</text>
</comment>
<keyword evidence="2" id="KW-0489">Methyltransferase</keyword>
<name>A0A0L7L836_OPEBR</name>
<evidence type="ECO:0000259" key="1">
    <source>
        <dbReference type="Pfam" id="PF08241"/>
    </source>
</evidence>
<dbReference type="PANTHER" id="PTHR43861:SF1">
    <property type="entry name" value="TRANS-ACONITATE 2-METHYLTRANSFERASE"/>
    <property type="match status" value="1"/>
</dbReference>
<dbReference type="InterPro" id="IPR029063">
    <property type="entry name" value="SAM-dependent_MTases_sf"/>
</dbReference>
<protein>
    <submittedName>
        <fullName evidence="2">Juvenile hormone acid methyltransferase</fullName>
    </submittedName>
</protein>
<dbReference type="EMBL" id="JTDY01002391">
    <property type="protein sequence ID" value="KOB71509.1"/>
    <property type="molecule type" value="Genomic_DNA"/>
</dbReference>
<dbReference type="AlphaFoldDB" id="A0A0L7L836"/>
<dbReference type="GO" id="GO:0032259">
    <property type="term" value="P:methylation"/>
    <property type="evidence" value="ECO:0007669"/>
    <property type="project" value="UniProtKB-KW"/>
</dbReference>
<dbReference type="STRING" id="104452.A0A0L7L836"/>
<dbReference type="GO" id="GO:0008757">
    <property type="term" value="F:S-adenosylmethionine-dependent methyltransferase activity"/>
    <property type="evidence" value="ECO:0007669"/>
    <property type="project" value="InterPro"/>
</dbReference>
<feature type="domain" description="Methyltransferase type 11" evidence="1">
    <location>
        <begin position="38"/>
        <end position="135"/>
    </location>
</feature>